<dbReference type="EMBL" id="RJMT01000008">
    <property type="protein sequence ID" value="RSI30245.1"/>
    <property type="molecule type" value="Genomic_DNA"/>
</dbReference>
<organism evidence="1 2">
    <name type="scientific">Streptococcus sanguinis</name>
    <dbReference type="NCBI Taxonomy" id="1305"/>
    <lineage>
        <taxon>Bacteria</taxon>
        <taxon>Bacillati</taxon>
        <taxon>Bacillota</taxon>
        <taxon>Bacilli</taxon>
        <taxon>Lactobacillales</taxon>
        <taxon>Streptococcaceae</taxon>
        <taxon>Streptococcus</taxon>
    </lineage>
</organism>
<evidence type="ECO:0000313" key="1">
    <source>
        <dbReference type="EMBL" id="RSI30245.1"/>
    </source>
</evidence>
<evidence type="ECO:0000313" key="2">
    <source>
        <dbReference type="Proteomes" id="UP000273966"/>
    </source>
</evidence>
<accession>A0AB74DKK0</accession>
<comment type="caution">
    <text evidence="1">The sequence shown here is derived from an EMBL/GenBank/DDBJ whole genome shotgun (WGS) entry which is preliminary data.</text>
</comment>
<dbReference type="RefSeq" id="WP_125378368.1">
    <property type="nucleotide sequence ID" value="NZ_CP071419.1"/>
</dbReference>
<dbReference type="AlphaFoldDB" id="A0AB74DKK0"/>
<gene>
    <name evidence="1" type="ORF">D8879_07825</name>
</gene>
<sequence>MGTGFHGGFGKTTGAEELDLKRFDNLGGFPIFELINHTNPSTETDGFFVELIADYNGYNKGLVGIVLSKDSNDTYKVKFFTRENKVLVIISVPRLLLHHISHSEFKKYFE</sequence>
<dbReference type="Proteomes" id="UP000273966">
    <property type="component" value="Unassembled WGS sequence"/>
</dbReference>
<name>A0AB74DKK0_STRSA</name>
<reference evidence="1 2" key="1">
    <citation type="submission" date="2018-11" db="EMBL/GenBank/DDBJ databases">
        <title>Species Designations Belie Phenotypic and Genotypic Heterogeneity in Oral Streptococci.</title>
        <authorList>
            <person name="Velsko I."/>
        </authorList>
    </citation>
    <scope>NUCLEOTIDE SEQUENCE [LARGE SCALE GENOMIC DNA]</scope>
    <source>
        <strain evidence="1 2">BCC16</strain>
    </source>
</reference>
<protein>
    <submittedName>
        <fullName evidence="1">Uncharacterized protein</fullName>
    </submittedName>
</protein>
<proteinExistence type="predicted"/>